<dbReference type="InterPro" id="IPR010975">
    <property type="entry name" value="PTS_IIBC_a_glc"/>
</dbReference>
<keyword evidence="9 12" id="KW-1133">Transmembrane helix</keyword>
<keyword evidence="7 12" id="KW-0812">Transmembrane</keyword>
<keyword evidence="10 12" id="KW-0472">Membrane</keyword>
<dbReference type="AlphaFoldDB" id="A0A1K1KRX4"/>
<keyword evidence="8" id="KW-0418">Kinase</keyword>
<evidence type="ECO:0000256" key="9">
    <source>
        <dbReference type="ARBA" id="ARBA00022989"/>
    </source>
</evidence>
<accession>A0A1K1KRX4</accession>
<feature type="domain" description="PTS EIIB type-1" evidence="13">
    <location>
        <begin position="453"/>
        <end position="535"/>
    </location>
</feature>
<dbReference type="PROSITE" id="PS51098">
    <property type="entry name" value="PTS_EIIB_TYPE_1"/>
    <property type="match status" value="1"/>
</dbReference>
<dbReference type="CDD" id="cd00212">
    <property type="entry name" value="PTS_IIB_glc"/>
    <property type="match status" value="1"/>
</dbReference>
<dbReference type="PROSITE" id="PS51103">
    <property type="entry name" value="PTS_EIIC_TYPE_1"/>
    <property type="match status" value="1"/>
</dbReference>
<dbReference type="GeneID" id="95350297"/>
<feature type="transmembrane region" description="Helical" evidence="12">
    <location>
        <begin position="134"/>
        <end position="156"/>
    </location>
</feature>
<dbReference type="SUPFAM" id="SSF55604">
    <property type="entry name" value="Glucose permease domain IIB"/>
    <property type="match status" value="1"/>
</dbReference>
<protein>
    <submittedName>
        <fullName evidence="15">PTS system, maltose and glucose-specific IIC component / PTS system, maltose and glucose-specific IIB component</fullName>
        <ecNumber evidence="15">2.7.1.191</ecNumber>
    </submittedName>
</protein>
<dbReference type="GO" id="GO:0005886">
    <property type="term" value="C:plasma membrane"/>
    <property type="evidence" value="ECO:0007669"/>
    <property type="project" value="UniProtKB-SubCell"/>
</dbReference>
<feature type="transmembrane region" description="Helical" evidence="12">
    <location>
        <begin position="176"/>
        <end position="198"/>
    </location>
</feature>
<dbReference type="GO" id="GO:0016301">
    <property type="term" value="F:kinase activity"/>
    <property type="evidence" value="ECO:0007669"/>
    <property type="project" value="UniProtKB-KW"/>
</dbReference>
<evidence type="ECO:0000256" key="2">
    <source>
        <dbReference type="ARBA" id="ARBA00022448"/>
    </source>
</evidence>
<evidence type="ECO:0000256" key="5">
    <source>
        <dbReference type="ARBA" id="ARBA00022679"/>
    </source>
</evidence>
<dbReference type="InterPro" id="IPR013013">
    <property type="entry name" value="PTS_EIIC_1"/>
</dbReference>
<dbReference type="InterPro" id="IPR050429">
    <property type="entry name" value="PTS_Glucose_EIICBA"/>
</dbReference>
<comment type="subcellular location">
    <subcellularLocation>
        <location evidence="1">Cell membrane</location>
        <topology evidence="1">Multi-pass membrane protein</topology>
    </subcellularLocation>
</comment>
<evidence type="ECO:0000259" key="13">
    <source>
        <dbReference type="PROSITE" id="PS51098"/>
    </source>
</evidence>
<dbReference type="PANTHER" id="PTHR30009">
    <property type="entry name" value="CYTOCHROME C-TYPE SYNTHESIS PROTEIN AND PTS TRANSMEMBRANE COMPONENT"/>
    <property type="match status" value="1"/>
</dbReference>
<dbReference type="InterPro" id="IPR018113">
    <property type="entry name" value="PTrfase_EIIB_Cys"/>
</dbReference>
<evidence type="ECO:0000256" key="12">
    <source>
        <dbReference type="SAM" id="Phobius"/>
    </source>
</evidence>
<feature type="transmembrane region" description="Helical" evidence="12">
    <location>
        <begin position="91"/>
        <end position="114"/>
    </location>
</feature>
<evidence type="ECO:0000256" key="8">
    <source>
        <dbReference type="ARBA" id="ARBA00022777"/>
    </source>
</evidence>
<evidence type="ECO:0000256" key="11">
    <source>
        <dbReference type="PROSITE-ProRule" id="PRU00421"/>
    </source>
</evidence>
<dbReference type="KEGG" id="laca:LAC1533_2204"/>
<dbReference type="EC" id="2.7.1.191" evidence="15"/>
<evidence type="ECO:0000256" key="3">
    <source>
        <dbReference type="ARBA" id="ARBA00022475"/>
    </source>
</evidence>
<dbReference type="EMBL" id="LT630287">
    <property type="protein sequence ID" value="SFV41629.1"/>
    <property type="molecule type" value="Genomic_DNA"/>
</dbReference>
<keyword evidence="2" id="KW-0813">Transport</keyword>
<feature type="transmembrane region" description="Helical" evidence="12">
    <location>
        <begin position="204"/>
        <end position="225"/>
    </location>
</feature>
<dbReference type="GO" id="GO:0090563">
    <property type="term" value="F:protein-phosphocysteine-sugar phosphotransferase activity"/>
    <property type="evidence" value="ECO:0007669"/>
    <property type="project" value="TreeGrafter"/>
</dbReference>
<dbReference type="Pfam" id="PF00367">
    <property type="entry name" value="PTS_EIIB"/>
    <property type="match status" value="1"/>
</dbReference>
<proteinExistence type="predicted"/>
<name>A0A1K1KRX4_9LACO</name>
<keyword evidence="6" id="KW-0598">Phosphotransferase system</keyword>
<dbReference type="Gene3D" id="3.30.1360.60">
    <property type="entry name" value="Glucose permease domain IIB"/>
    <property type="match status" value="2"/>
</dbReference>
<evidence type="ECO:0000256" key="4">
    <source>
        <dbReference type="ARBA" id="ARBA00022597"/>
    </source>
</evidence>
<feature type="active site" description="Phosphocysteine intermediate; for EIIB activity" evidence="11">
    <location>
        <position position="475"/>
    </location>
</feature>
<dbReference type="NCBIfam" id="TIGR02005">
    <property type="entry name" value="PTS-IIBC-alpha"/>
    <property type="match status" value="1"/>
</dbReference>
<gene>
    <name evidence="15" type="ORF">LAC1533_2204</name>
</gene>
<evidence type="ECO:0000313" key="15">
    <source>
        <dbReference type="EMBL" id="SFV41629.1"/>
    </source>
</evidence>
<dbReference type="PANTHER" id="PTHR30009:SF12">
    <property type="entry name" value="PHOSPHOTRANSFERASE IIC COMPONENT GLVC"/>
    <property type="match status" value="1"/>
</dbReference>
<dbReference type="InterPro" id="IPR001996">
    <property type="entry name" value="PTS_IIB_1"/>
</dbReference>
<sequence>MMQKLQKFGAAMFVPVLLFAFAGLVVAFGSLFTNSLIFPHLAQEGTIWYGIWYIISEGGWTVLREVPLLFVIGLPIGLAKRSQGRAALESFVTYMTFNYFVGGFLSQFGSFFGINNYNKPIVENSTNGGLTEIAGIKTLDTSIIGALLIAGIVVWLHNRYFDKKLPEWLGTFQGSAYVVILGFVSMFFLAFVTCLVWPKVQMGIASLQGFLTHSGVVGVWVYGFLQRILIPTGLHHFIYIPFQYGPAVVSGGLQAWWLEHLTTFAATKESIKTLAPAMGFELFGNEKVFGVPAIACAFYATAKKSKKKETASLLIPAGLTSLLAGITEPVEFTFLFAAPALWFVHSFLAATMQAVMYSFGVVGQLDGGLIGDAGQVWIPLWHNHWQTWVTQIVIGLIFSLIYFFVFKFLIEKYDFMTPGREKDDQDVKLLRKKDYKAKKAAQDSGLNSKDPYIQRASDYIEELGGASNIDDITSCATRLRVTVKDDSKVAADSEFRASKATSVVRHGKAIQVIVGLDVAQVLEKIQDLLENSDITIASEAAENPYHQSAQFILDSLGTQTNVKNIENTADGISVTVNDPAQVDSEDIFISLGLGIKQVKVDKDNVKIKIEQQNEYFDAIKAMI</sequence>
<feature type="domain" description="PTS EIIC type-1" evidence="14">
    <location>
        <begin position="1"/>
        <end position="422"/>
    </location>
</feature>
<keyword evidence="5 15" id="KW-0808">Transferase</keyword>
<dbReference type="InterPro" id="IPR003352">
    <property type="entry name" value="PTS_EIIC"/>
</dbReference>
<dbReference type="Pfam" id="PF02378">
    <property type="entry name" value="PTS_EIIC"/>
    <property type="match status" value="1"/>
</dbReference>
<feature type="transmembrane region" description="Helical" evidence="12">
    <location>
        <begin position="388"/>
        <end position="410"/>
    </location>
</feature>
<evidence type="ECO:0000259" key="14">
    <source>
        <dbReference type="PROSITE" id="PS51103"/>
    </source>
</evidence>
<dbReference type="GO" id="GO:0008982">
    <property type="term" value="F:protein-N(PI)-phosphohistidine-sugar phosphotransferase activity"/>
    <property type="evidence" value="ECO:0007669"/>
    <property type="project" value="InterPro"/>
</dbReference>
<keyword evidence="3" id="KW-1003">Cell membrane</keyword>
<dbReference type="PROSITE" id="PS01035">
    <property type="entry name" value="PTS_EIIB_TYPE_1_CYS"/>
    <property type="match status" value="1"/>
</dbReference>
<evidence type="ECO:0000256" key="7">
    <source>
        <dbReference type="ARBA" id="ARBA00022692"/>
    </source>
</evidence>
<evidence type="ECO:0000313" key="16">
    <source>
        <dbReference type="Proteomes" id="UP000190935"/>
    </source>
</evidence>
<evidence type="ECO:0000256" key="10">
    <source>
        <dbReference type="ARBA" id="ARBA00023136"/>
    </source>
</evidence>
<dbReference type="Proteomes" id="UP000190935">
    <property type="component" value="Chromosome I"/>
</dbReference>
<organism evidence="15 16">
    <name type="scientific">Ligilactobacillus acidipiscis</name>
    <dbReference type="NCBI Taxonomy" id="89059"/>
    <lineage>
        <taxon>Bacteria</taxon>
        <taxon>Bacillati</taxon>
        <taxon>Bacillota</taxon>
        <taxon>Bacilli</taxon>
        <taxon>Lactobacillales</taxon>
        <taxon>Lactobacillaceae</taxon>
        <taxon>Ligilactobacillus</taxon>
    </lineage>
</organism>
<dbReference type="RefSeq" id="WP_079579555.1">
    <property type="nucleotide sequence ID" value="NZ_LT630287.1"/>
</dbReference>
<dbReference type="GO" id="GO:0009401">
    <property type="term" value="P:phosphoenolpyruvate-dependent sugar phosphotransferase system"/>
    <property type="evidence" value="ECO:0007669"/>
    <property type="project" value="UniProtKB-KW"/>
</dbReference>
<evidence type="ECO:0000256" key="1">
    <source>
        <dbReference type="ARBA" id="ARBA00004651"/>
    </source>
</evidence>
<evidence type="ECO:0000256" key="6">
    <source>
        <dbReference type="ARBA" id="ARBA00022683"/>
    </source>
</evidence>
<dbReference type="NCBIfam" id="TIGR00826">
    <property type="entry name" value="EIIB_glc"/>
    <property type="match status" value="1"/>
</dbReference>
<reference evidence="16" key="1">
    <citation type="submission" date="2016-11" db="EMBL/GenBank/DDBJ databases">
        <authorList>
            <person name="Papadimitriou K."/>
        </authorList>
    </citation>
    <scope>NUCLEOTIDE SEQUENCE [LARGE SCALE GENOMIC DNA]</scope>
    <source>
        <strain evidence="16">ACA-DC 1533</strain>
    </source>
</reference>
<keyword evidence="4" id="KW-0762">Sugar transport</keyword>
<dbReference type="InterPro" id="IPR036878">
    <property type="entry name" value="Glu_permease_IIB"/>
</dbReference>